<reference evidence="3" key="2">
    <citation type="submission" date="2015-01" db="EMBL/GenBank/DDBJ databases">
        <title>Evolutionary Origins and Diversification of the Mycorrhizal Mutualists.</title>
        <authorList>
            <consortium name="DOE Joint Genome Institute"/>
            <consortium name="Mycorrhizal Genomics Consortium"/>
            <person name="Kohler A."/>
            <person name="Kuo A."/>
            <person name="Nagy L.G."/>
            <person name="Floudas D."/>
            <person name="Copeland A."/>
            <person name="Barry K.W."/>
            <person name="Cichocki N."/>
            <person name="Veneault-Fourrey C."/>
            <person name="LaButti K."/>
            <person name="Lindquist E.A."/>
            <person name="Lipzen A."/>
            <person name="Lundell T."/>
            <person name="Morin E."/>
            <person name="Murat C."/>
            <person name="Riley R."/>
            <person name="Ohm R."/>
            <person name="Sun H."/>
            <person name="Tunlid A."/>
            <person name="Henrissat B."/>
            <person name="Grigoriev I.V."/>
            <person name="Hibbett D.S."/>
            <person name="Martin F."/>
        </authorList>
    </citation>
    <scope>NUCLEOTIDE SEQUENCE [LARGE SCALE GENOMIC DNA]</scope>
    <source>
        <strain evidence="3">Marx 270</strain>
    </source>
</reference>
<name>A0A0C3NRG9_PISTI</name>
<dbReference type="InterPro" id="IPR011058">
    <property type="entry name" value="Cyanovirin-N"/>
</dbReference>
<organism evidence="2 3">
    <name type="scientific">Pisolithus tinctorius Marx 270</name>
    <dbReference type="NCBI Taxonomy" id="870435"/>
    <lineage>
        <taxon>Eukaryota</taxon>
        <taxon>Fungi</taxon>
        <taxon>Dikarya</taxon>
        <taxon>Basidiomycota</taxon>
        <taxon>Agaricomycotina</taxon>
        <taxon>Agaricomycetes</taxon>
        <taxon>Agaricomycetidae</taxon>
        <taxon>Boletales</taxon>
        <taxon>Sclerodermatineae</taxon>
        <taxon>Pisolithaceae</taxon>
        <taxon>Pisolithus</taxon>
    </lineage>
</organism>
<dbReference type="HOGENOM" id="CLU_1750454_0_0_1"/>
<dbReference type="OrthoDB" id="3193330at2759"/>
<proteinExistence type="predicted"/>
<dbReference type="Proteomes" id="UP000054217">
    <property type="component" value="Unassembled WGS sequence"/>
</dbReference>
<dbReference type="InterPro" id="IPR036673">
    <property type="entry name" value="Cyanovirin-N_sf"/>
</dbReference>
<dbReference type="AlphaFoldDB" id="A0A0C3NRG9"/>
<reference evidence="2 3" key="1">
    <citation type="submission" date="2014-04" db="EMBL/GenBank/DDBJ databases">
        <authorList>
            <consortium name="DOE Joint Genome Institute"/>
            <person name="Kuo A."/>
            <person name="Kohler A."/>
            <person name="Costa M.D."/>
            <person name="Nagy L.G."/>
            <person name="Floudas D."/>
            <person name="Copeland A."/>
            <person name="Barry K.W."/>
            <person name="Cichocki N."/>
            <person name="Veneault-Fourrey C."/>
            <person name="LaButti K."/>
            <person name="Lindquist E.A."/>
            <person name="Lipzen A."/>
            <person name="Lundell T."/>
            <person name="Morin E."/>
            <person name="Murat C."/>
            <person name="Sun H."/>
            <person name="Tunlid A."/>
            <person name="Henrissat B."/>
            <person name="Grigoriev I.V."/>
            <person name="Hibbett D.S."/>
            <person name="Martin F."/>
            <person name="Nordberg H.P."/>
            <person name="Cantor M.N."/>
            <person name="Hua S.X."/>
        </authorList>
    </citation>
    <scope>NUCLEOTIDE SEQUENCE [LARGE SCALE GENOMIC DNA]</scope>
    <source>
        <strain evidence="2 3">Marx 270</strain>
    </source>
</reference>
<dbReference type="Gene3D" id="2.30.60.10">
    <property type="entry name" value="Cyanovirin-N"/>
    <property type="match status" value="1"/>
</dbReference>
<accession>A0A0C3NRG9</accession>
<keyword evidence="3" id="KW-1185">Reference proteome</keyword>
<dbReference type="InParanoid" id="A0A0C3NRG9"/>
<evidence type="ECO:0000313" key="2">
    <source>
        <dbReference type="EMBL" id="KIN98125.1"/>
    </source>
</evidence>
<dbReference type="EMBL" id="KN832019">
    <property type="protein sequence ID" value="KIN98125.1"/>
    <property type="molecule type" value="Genomic_DNA"/>
</dbReference>
<dbReference type="SUPFAM" id="SSF51322">
    <property type="entry name" value="Cyanovirin-N"/>
    <property type="match status" value="1"/>
</dbReference>
<sequence>MDNFGASAQDVFLDGTILHALLCTKGGVWTESSLNLDFFVMADGGNFVFRKPHESILLSCSCFSLQKFVLHVLCLGPDGTIRRLTSTITGRTNVALSILITRTPTALLVMSASTLPKEYSFMRSLHTTMGGGLPIRLISLSVSLITEES</sequence>
<dbReference type="Pfam" id="PF08881">
    <property type="entry name" value="CVNH"/>
    <property type="match status" value="1"/>
</dbReference>
<gene>
    <name evidence="2" type="ORF">M404DRAFT_863635</name>
</gene>
<protein>
    <recommendedName>
        <fullName evidence="1">Cyanovirin-N domain-containing protein</fullName>
    </recommendedName>
</protein>
<evidence type="ECO:0000259" key="1">
    <source>
        <dbReference type="Pfam" id="PF08881"/>
    </source>
</evidence>
<evidence type="ECO:0000313" key="3">
    <source>
        <dbReference type="Proteomes" id="UP000054217"/>
    </source>
</evidence>
<feature type="domain" description="Cyanovirin-N" evidence="1">
    <location>
        <begin position="4"/>
        <end position="66"/>
    </location>
</feature>